<dbReference type="NCBIfam" id="TIGR04131">
    <property type="entry name" value="Bac_Flav_CTERM"/>
    <property type="match status" value="1"/>
</dbReference>
<evidence type="ECO:0000313" key="3">
    <source>
        <dbReference type="Proteomes" id="UP000468388"/>
    </source>
</evidence>
<dbReference type="OrthoDB" id="602611at2"/>
<dbReference type="RefSeq" id="WP_157300475.1">
    <property type="nucleotide sequence ID" value="NZ_BAAAZB010000006.1"/>
</dbReference>
<evidence type="ECO:0000313" key="2">
    <source>
        <dbReference type="EMBL" id="MVT41855.1"/>
    </source>
</evidence>
<gene>
    <name evidence="2" type="ORF">GO495_14790</name>
</gene>
<accession>A0A6N8J998</accession>
<feature type="signal peptide" evidence="1">
    <location>
        <begin position="1"/>
        <end position="20"/>
    </location>
</feature>
<protein>
    <submittedName>
        <fullName evidence="2">T9SS type B sorting domain-containing protein</fullName>
    </submittedName>
</protein>
<reference evidence="2 3" key="1">
    <citation type="submission" date="2019-12" db="EMBL/GenBank/DDBJ databases">
        <title>The draft genomic sequence of strain Chitinophaga oryziterrae JCM 16595.</title>
        <authorList>
            <person name="Zhang X."/>
        </authorList>
    </citation>
    <scope>NUCLEOTIDE SEQUENCE [LARGE SCALE GENOMIC DNA]</scope>
    <source>
        <strain evidence="2 3">JCM 16595</strain>
    </source>
</reference>
<name>A0A6N8J998_9BACT</name>
<evidence type="ECO:0000256" key="1">
    <source>
        <dbReference type="SAM" id="SignalP"/>
    </source>
</evidence>
<dbReference type="Proteomes" id="UP000468388">
    <property type="component" value="Unassembled WGS sequence"/>
</dbReference>
<dbReference type="InterPro" id="IPR026341">
    <property type="entry name" value="T9SS_type_B"/>
</dbReference>
<feature type="chain" id="PRO_5026955707" evidence="1">
    <location>
        <begin position="21"/>
        <end position="424"/>
    </location>
</feature>
<keyword evidence="1" id="KW-0732">Signal</keyword>
<organism evidence="2 3">
    <name type="scientific">Chitinophaga oryziterrae</name>
    <dbReference type="NCBI Taxonomy" id="1031224"/>
    <lineage>
        <taxon>Bacteria</taxon>
        <taxon>Pseudomonadati</taxon>
        <taxon>Bacteroidota</taxon>
        <taxon>Chitinophagia</taxon>
        <taxon>Chitinophagales</taxon>
        <taxon>Chitinophagaceae</taxon>
        <taxon>Chitinophaga</taxon>
    </lineage>
</organism>
<keyword evidence="3" id="KW-1185">Reference proteome</keyword>
<proteinExistence type="predicted"/>
<dbReference type="AlphaFoldDB" id="A0A6N8J998"/>
<dbReference type="EMBL" id="WRXO01000003">
    <property type="protein sequence ID" value="MVT41855.1"/>
    <property type="molecule type" value="Genomic_DNA"/>
</dbReference>
<sequence>MSKIYPVILVLSLTCSKGLAQCGITVTTIPNTFMCQGASIQMDATGGITYKWSPKTGLSSDSIANPIAKPDVTTTYIVTGYDAKGCTGKDSVTIRVNPLPEITKNNDTAICAGDHVTLSVSTNYPATYSWSPATGLDNPYAANPVASPIANIEYTVTATTEFRCSSKAKVDLVVNPAPEFLIRPDTPVICIGQHILIKASGGDEYAWYVKDSLISDEAGLTIAPTTDTLYKLSITNNTCHYTDSFSVPVKVYKIPVTSLTKSNNIDCVHHDALLEATGGNKYKWEEADGLSDPNIANPIVTPAKTTTYQVTITDEHGCSNLEATTVGVDFNSSLSQYTLPSGFTPNGDGNNDCFGLKYWGRVEGLRFNIYNRSGELLFSTTASNACWDGYYKGMPQPVGTYLYSITAKTACGNECKKGTIVLLR</sequence>
<dbReference type="Pfam" id="PF13585">
    <property type="entry name" value="CHU_C"/>
    <property type="match status" value="1"/>
</dbReference>
<comment type="caution">
    <text evidence="2">The sequence shown here is derived from an EMBL/GenBank/DDBJ whole genome shotgun (WGS) entry which is preliminary data.</text>
</comment>